<sequence length="213" mass="22628">MKTVRKSVCTMLSLFFVLPLVCACVGGQSGQGSASKAAPESGATSKSGTEKLELASVEDMVAGAPLAVKYDNVIIGKFESSTQVQTDYPKAASDCEEQIVNQLKSKKSYKNVTDDGTKKFSGKTAVVDLKIVDMRITSNAARMWGGVFVGSSFMDVMVEIRDAGSKKILHQRLLSTSNSAWAASYNGGSSDQSLPADFGVLIGEYFSKVIPAK</sequence>
<accession>M1P0Y4</accession>
<feature type="region of interest" description="Disordered" evidence="1">
    <location>
        <begin position="30"/>
        <end position="49"/>
    </location>
</feature>
<dbReference type="Pfam" id="PF14366">
    <property type="entry name" value="DUF4410"/>
    <property type="match status" value="1"/>
</dbReference>
<dbReference type="OrthoDB" id="5430726at2"/>
<feature type="signal peptide" evidence="2">
    <location>
        <begin position="1"/>
        <end position="23"/>
    </location>
</feature>
<dbReference type="RefSeq" id="WP_015402886.1">
    <property type="nucleotide sequence ID" value="NC_020304.1"/>
</dbReference>
<feature type="chain" id="PRO_5004016605" description="DUF4410 domain-containing protein" evidence="2">
    <location>
        <begin position="24"/>
        <end position="213"/>
    </location>
</feature>
<dbReference type="eggNOG" id="ENOG50345VS">
    <property type="taxonomic scope" value="Bacteria"/>
</dbReference>
<gene>
    <name evidence="3" type="ordered locus">UWK_00607</name>
</gene>
<dbReference type="PROSITE" id="PS51257">
    <property type="entry name" value="PROKAR_LIPOPROTEIN"/>
    <property type="match status" value="1"/>
</dbReference>
<dbReference type="KEGG" id="dsf:UWK_00607"/>
<dbReference type="Proteomes" id="UP000011721">
    <property type="component" value="Chromosome"/>
</dbReference>
<evidence type="ECO:0000313" key="3">
    <source>
        <dbReference type="EMBL" id="AGF77188.1"/>
    </source>
</evidence>
<protein>
    <recommendedName>
        <fullName evidence="5">DUF4410 domain-containing protein</fullName>
    </recommendedName>
</protein>
<dbReference type="AlphaFoldDB" id="M1P0Y4"/>
<evidence type="ECO:0000256" key="2">
    <source>
        <dbReference type="SAM" id="SignalP"/>
    </source>
</evidence>
<keyword evidence="2" id="KW-0732">Signal</keyword>
<dbReference type="HOGENOM" id="CLU_1292695_0_0_7"/>
<reference evidence="4" key="1">
    <citation type="journal article" date="2013" name="Stand. Genomic Sci.">
        <title>Complete genome sequence of Desulfocapsa sulfexigens, a marine deltaproteobacterium specialized in disproportionating inorganic sulfur compounds.</title>
        <authorList>
            <person name="Finster K.W."/>
            <person name="Kjeldsen K.U."/>
            <person name="Kube M."/>
            <person name="Reinhardt R."/>
            <person name="Mussmann M."/>
            <person name="Amann R."/>
            <person name="Schreiber L."/>
        </authorList>
    </citation>
    <scope>NUCLEOTIDE SEQUENCE [LARGE SCALE GENOMIC DNA]</scope>
    <source>
        <strain evidence="4">DSM 10523 / SB164P1</strain>
    </source>
</reference>
<evidence type="ECO:0000313" key="4">
    <source>
        <dbReference type="Proteomes" id="UP000011721"/>
    </source>
</evidence>
<dbReference type="InterPro" id="IPR025522">
    <property type="entry name" value="DUF4410"/>
</dbReference>
<name>M1P0Y4_DESSD</name>
<evidence type="ECO:0000256" key="1">
    <source>
        <dbReference type="SAM" id="MobiDB-lite"/>
    </source>
</evidence>
<proteinExistence type="predicted"/>
<keyword evidence="4" id="KW-1185">Reference proteome</keyword>
<dbReference type="EMBL" id="CP003985">
    <property type="protein sequence ID" value="AGF77188.1"/>
    <property type="molecule type" value="Genomic_DNA"/>
</dbReference>
<organism evidence="3 4">
    <name type="scientific">Desulfocapsa sulfexigens (strain DSM 10523 / SB164P1)</name>
    <dbReference type="NCBI Taxonomy" id="1167006"/>
    <lineage>
        <taxon>Bacteria</taxon>
        <taxon>Pseudomonadati</taxon>
        <taxon>Thermodesulfobacteriota</taxon>
        <taxon>Desulfobulbia</taxon>
        <taxon>Desulfobulbales</taxon>
        <taxon>Desulfocapsaceae</taxon>
        <taxon>Desulfocapsa</taxon>
    </lineage>
</organism>
<evidence type="ECO:0008006" key="5">
    <source>
        <dbReference type="Google" id="ProtNLM"/>
    </source>
</evidence>